<name>A0A0F9CCY0_9ZZZZ</name>
<comment type="caution">
    <text evidence="1">The sequence shown here is derived from an EMBL/GenBank/DDBJ whole genome shotgun (WGS) entry which is preliminary data.</text>
</comment>
<dbReference type="AlphaFoldDB" id="A0A0F9CCY0"/>
<accession>A0A0F9CCY0</accession>
<organism evidence="1">
    <name type="scientific">marine sediment metagenome</name>
    <dbReference type="NCBI Taxonomy" id="412755"/>
    <lineage>
        <taxon>unclassified sequences</taxon>
        <taxon>metagenomes</taxon>
        <taxon>ecological metagenomes</taxon>
    </lineage>
</organism>
<evidence type="ECO:0000313" key="1">
    <source>
        <dbReference type="EMBL" id="KKK94571.1"/>
    </source>
</evidence>
<protein>
    <submittedName>
        <fullName evidence="1">Uncharacterized protein</fullName>
    </submittedName>
</protein>
<dbReference type="EMBL" id="LAZR01047287">
    <property type="protein sequence ID" value="KKK94571.1"/>
    <property type="molecule type" value="Genomic_DNA"/>
</dbReference>
<sequence>MSKNKHIPTIGHVASDFICYFDESPTIGYCKECETFAGYHAVKGLSCEWCGETDLSLFEWNEDTPFPE</sequence>
<gene>
    <name evidence="1" type="ORF">LCGC14_2681540</name>
</gene>
<proteinExistence type="predicted"/>
<reference evidence="1" key="1">
    <citation type="journal article" date="2015" name="Nature">
        <title>Complex archaea that bridge the gap between prokaryotes and eukaryotes.</title>
        <authorList>
            <person name="Spang A."/>
            <person name="Saw J.H."/>
            <person name="Jorgensen S.L."/>
            <person name="Zaremba-Niedzwiedzka K."/>
            <person name="Martijn J."/>
            <person name="Lind A.E."/>
            <person name="van Eijk R."/>
            <person name="Schleper C."/>
            <person name="Guy L."/>
            <person name="Ettema T.J."/>
        </authorList>
    </citation>
    <scope>NUCLEOTIDE SEQUENCE</scope>
</reference>